<dbReference type="GO" id="GO:0008841">
    <property type="term" value="F:dihydrofolate synthase activity"/>
    <property type="evidence" value="ECO:0007669"/>
    <property type="project" value="UniProtKB-EC"/>
</dbReference>
<evidence type="ECO:0000256" key="4">
    <source>
        <dbReference type="ARBA" id="ARBA00005150"/>
    </source>
</evidence>
<dbReference type="EMBL" id="FNCV01000010">
    <property type="protein sequence ID" value="SDH69767.1"/>
    <property type="molecule type" value="Genomic_DNA"/>
</dbReference>
<evidence type="ECO:0000256" key="9">
    <source>
        <dbReference type="ARBA" id="ARBA00022598"/>
    </source>
</evidence>
<dbReference type="PANTHER" id="PTHR11136:SF0">
    <property type="entry name" value="DIHYDROFOLATE SYNTHETASE-RELATED"/>
    <property type="match status" value="1"/>
</dbReference>
<evidence type="ECO:0000259" key="23">
    <source>
        <dbReference type="Pfam" id="PF02875"/>
    </source>
</evidence>
<accession>A0A1G8EIQ8</accession>
<keyword evidence="11 22" id="KW-0547">Nucleotide-binding</keyword>
<evidence type="ECO:0000256" key="15">
    <source>
        <dbReference type="ARBA" id="ARBA00030048"/>
    </source>
</evidence>
<comment type="similarity">
    <text evidence="5 22">Belongs to the folylpolyglutamate synthase family.</text>
</comment>
<dbReference type="Gene3D" id="3.90.190.20">
    <property type="entry name" value="Mur ligase, C-terminal domain"/>
    <property type="match status" value="1"/>
</dbReference>
<evidence type="ECO:0000256" key="11">
    <source>
        <dbReference type="ARBA" id="ARBA00022741"/>
    </source>
</evidence>
<organism evidence="24 25">
    <name type="scientific">Roseospirillum parvum</name>
    <dbReference type="NCBI Taxonomy" id="83401"/>
    <lineage>
        <taxon>Bacteria</taxon>
        <taxon>Pseudomonadati</taxon>
        <taxon>Pseudomonadota</taxon>
        <taxon>Alphaproteobacteria</taxon>
        <taxon>Rhodospirillales</taxon>
        <taxon>Rhodospirillaceae</taxon>
        <taxon>Roseospirillum</taxon>
    </lineage>
</organism>
<feature type="domain" description="Mur ligase C-terminal" evidence="23">
    <location>
        <begin position="316"/>
        <end position="431"/>
    </location>
</feature>
<evidence type="ECO:0000256" key="13">
    <source>
        <dbReference type="ARBA" id="ARBA00022842"/>
    </source>
</evidence>
<comment type="pathway">
    <text evidence="3">Cofactor biosynthesis; tetrahydrofolate biosynthesis; 7,8-dihydrofolate from 2-amino-4-hydroxy-6-hydroxymethyl-7,8-dihydropteridine diphosphate and 4-aminobenzoate: step 2/2.</text>
</comment>
<dbReference type="SUPFAM" id="SSF53623">
    <property type="entry name" value="MurD-like peptide ligases, catalytic domain"/>
    <property type="match status" value="1"/>
</dbReference>
<comment type="catalytic activity">
    <reaction evidence="21">
        <text>7,8-dihydropteroate + L-glutamate + ATP = 7,8-dihydrofolate + ADP + phosphate + H(+)</text>
        <dbReference type="Rhea" id="RHEA:23584"/>
        <dbReference type="ChEBI" id="CHEBI:15378"/>
        <dbReference type="ChEBI" id="CHEBI:17839"/>
        <dbReference type="ChEBI" id="CHEBI:29985"/>
        <dbReference type="ChEBI" id="CHEBI:30616"/>
        <dbReference type="ChEBI" id="CHEBI:43474"/>
        <dbReference type="ChEBI" id="CHEBI:57451"/>
        <dbReference type="ChEBI" id="CHEBI:456216"/>
        <dbReference type="EC" id="6.3.2.12"/>
    </reaction>
</comment>
<dbReference type="Pfam" id="PF02875">
    <property type="entry name" value="Mur_ligase_C"/>
    <property type="match status" value="1"/>
</dbReference>
<evidence type="ECO:0000256" key="12">
    <source>
        <dbReference type="ARBA" id="ARBA00022840"/>
    </source>
</evidence>
<dbReference type="GO" id="GO:0046654">
    <property type="term" value="P:tetrahydrofolate biosynthetic process"/>
    <property type="evidence" value="ECO:0007669"/>
    <property type="project" value="UniProtKB-UniPathway"/>
</dbReference>
<evidence type="ECO:0000256" key="22">
    <source>
        <dbReference type="PIRNR" id="PIRNR001563"/>
    </source>
</evidence>
<dbReference type="STRING" id="83401.SAMN05421742_11053"/>
<proteinExistence type="inferred from homology"/>
<evidence type="ECO:0000313" key="24">
    <source>
        <dbReference type="EMBL" id="SDH69767.1"/>
    </source>
</evidence>
<comment type="catalytic activity">
    <reaction evidence="19">
        <text>10-formyltetrahydrofolyl-(gamma-L-Glu)(n) + L-glutamate + ATP = 10-formyltetrahydrofolyl-(gamma-L-Glu)(n+1) + ADP + phosphate + H(+)</text>
        <dbReference type="Rhea" id="RHEA:51904"/>
        <dbReference type="Rhea" id="RHEA-COMP:13088"/>
        <dbReference type="Rhea" id="RHEA-COMP:14300"/>
        <dbReference type="ChEBI" id="CHEBI:15378"/>
        <dbReference type="ChEBI" id="CHEBI:29985"/>
        <dbReference type="ChEBI" id="CHEBI:30616"/>
        <dbReference type="ChEBI" id="CHEBI:43474"/>
        <dbReference type="ChEBI" id="CHEBI:134413"/>
        <dbReference type="ChEBI" id="CHEBI:456216"/>
        <dbReference type="EC" id="6.3.2.17"/>
    </reaction>
</comment>
<dbReference type="UniPathway" id="UPA00077">
    <property type="reaction ID" value="UER00157"/>
</dbReference>
<keyword evidence="10" id="KW-0479">Metal-binding</keyword>
<name>A0A1G8EIQ8_9PROT</name>
<dbReference type="EC" id="6.3.2.17" evidence="7"/>
<gene>
    <name evidence="24" type="ORF">SAMN05421742_11053</name>
</gene>
<evidence type="ECO:0000256" key="5">
    <source>
        <dbReference type="ARBA" id="ARBA00008276"/>
    </source>
</evidence>
<dbReference type="GO" id="GO:0005524">
    <property type="term" value="F:ATP binding"/>
    <property type="evidence" value="ECO:0007669"/>
    <property type="project" value="UniProtKB-KW"/>
</dbReference>
<dbReference type="FunFam" id="3.40.1190.10:FF:000011">
    <property type="entry name" value="Folylpolyglutamate synthase/dihydrofolate synthase"/>
    <property type="match status" value="1"/>
</dbReference>
<evidence type="ECO:0000256" key="6">
    <source>
        <dbReference type="ARBA" id="ARBA00013023"/>
    </source>
</evidence>
<dbReference type="PROSITE" id="PS01012">
    <property type="entry name" value="FOLYLPOLYGLU_SYNT_2"/>
    <property type="match status" value="1"/>
</dbReference>
<dbReference type="Proteomes" id="UP000217076">
    <property type="component" value="Unassembled WGS sequence"/>
</dbReference>
<evidence type="ECO:0000256" key="17">
    <source>
        <dbReference type="ARBA" id="ARBA00032510"/>
    </source>
</evidence>
<dbReference type="InterPro" id="IPR036615">
    <property type="entry name" value="Mur_ligase_C_dom_sf"/>
</dbReference>
<dbReference type="GO" id="GO:0004326">
    <property type="term" value="F:tetrahydrofolylpolyglutamate synthase activity"/>
    <property type="evidence" value="ECO:0007669"/>
    <property type="project" value="UniProtKB-EC"/>
</dbReference>
<comment type="pathway">
    <text evidence="4">Cofactor biosynthesis; tetrahydrofolylpolyglutamate biosynthesis.</text>
</comment>
<dbReference type="RefSeq" id="WP_092621025.1">
    <property type="nucleotide sequence ID" value="NZ_FNCV01000010.1"/>
</dbReference>
<evidence type="ECO:0000256" key="20">
    <source>
        <dbReference type="ARBA" id="ARBA00049035"/>
    </source>
</evidence>
<dbReference type="InterPro" id="IPR036565">
    <property type="entry name" value="Mur-like_cat_sf"/>
</dbReference>
<evidence type="ECO:0000313" key="25">
    <source>
        <dbReference type="Proteomes" id="UP000217076"/>
    </source>
</evidence>
<sequence length="443" mass="46970">MPPSQASDPVLARLLDLHPKLIDLTLGRIETLLADLGDPHLKLPGAVVHVAGTNGKGSVIAFMRAMLEAAGLTVHVYTSPHLVRFAERIRVAGRIIGEAELTALLEEVEAANAGRPITFFEITTAAAFLAFSRVPADVVLLETGLGGRLDATNVVRRPALTLLTPVSMDHESYLGGRIESIAAEKAGILKPGVGVVVARQPRKAARVIELKSLEMGCPTWREGSEWFVRTRPAPQGGLVLETIAQDGARCAAPPLPLPALPGPHQLHNAGLALAALEHLKGVSVSPEARAEGLRAANWPGRLHRLTRGPLVESLPDGWELWLDGGHNPAAGQALAAQARLWRDRPLSLIVGMLKDKKADGFLRPLAPALRHLRAIPMPNPDHAGQPTAELVAHARAAQALDAAEAPDLAAALADIQRHAGPTPHRVLIAGSLYLAGHVLENHA</sequence>
<keyword evidence="14" id="KW-0289">Folate biosynthesis</keyword>
<evidence type="ECO:0000256" key="10">
    <source>
        <dbReference type="ARBA" id="ARBA00022723"/>
    </source>
</evidence>
<comment type="catalytic activity">
    <reaction evidence="18">
        <text>(6S)-5,6,7,8-tetrahydrofolyl-(gamma-L-Glu)(n) + L-glutamate + ATP = (6S)-5,6,7,8-tetrahydrofolyl-(gamma-L-Glu)(n+1) + ADP + phosphate + H(+)</text>
        <dbReference type="Rhea" id="RHEA:10580"/>
        <dbReference type="Rhea" id="RHEA-COMP:14738"/>
        <dbReference type="Rhea" id="RHEA-COMP:14740"/>
        <dbReference type="ChEBI" id="CHEBI:15378"/>
        <dbReference type="ChEBI" id="CHEBI:29985"/>
        <dbReference type="ChEBI" id="CHEBI:30616"/>
        <dbReference type="ChEBI" id="CHEBI:43474"/>
        <dbReference type="ChEBI" id="CHEBI:141005"/>
        <dbReference type="ChEBI" id="CHEBI:456216"/>
        <dbReference type="EC" id="6.3.2.17"/>
    </reaction>
</comment>
<dbReference type="EC" id="6.3.2.12" evidence="6"/>
<evidence type="ECO:0000256" key="19">
    <source>
        <dbReference type="ARBA" id="ARBA00047808"/>
    </source>
</evidence>
<dbReference type="InterPro" id="IPR018109">
    <property type="entry name" value="Folylpolyglutamate_synth_CS"/>
</dbReference>
<dbReference type="OrthoDB" id="9809356at2"/>
<dbReference type="SUPFAM" id="SSF53244">
    <property type="entry name" value="MurD-like peptide ligases, peptide-binding domain"/>
    <property type="match status" value="1"/>
</dbReference>
<dbReference type="PIRSF" id="PIRSF001563">
    <property type="entry name" value="Folylpolyglu_synth"/>
    <property type="match status" value="1"/>
</dbReference>
<dbReference type="GO" id="GO:0005737">
    <property type="term" value="C:cytoplasm"/>
    <property type="evidence" value="ECO:0007669"/>
    <property type="project" value="TreeGrafter"/>
</dbReference>
<reference evidence="25" key="1">
    <citation type="submission" date="2016-10" db="EMBL/GenBank/DDBJ databases">
        <authorList>
            <person name="Varghese N."/>
            <person name="Submissions S."/>
        </authorList>
    </citation>
    <scope>NUCLEOTIDE SEQUENCE [LARGE SCALE GENOMIC DNA]</scope>
    <source>
        <strain evidence="25">930I</strain>
    </source>
</reference>
<keyword evidence="12 22" id="KW-0067">ATP-binding</keyword>
<evidence type="ECO:0000256" key="7">
    <source>
        <dbReference type="ARBA" id="ARBA00013025"/>
    </source>
</evidence>
<keyword evidence="9 22" id="KW-0436">Ligase</keyword>
<evidence type="ECO:0000256" key="16">
    <source>
        <dbReference type="ARBA" id="ARBA00030592"/>
    </source>
</evidence>
<evidence type="ECO:0000256" key="2">
    <source>
        <dbReference type="ARBA" id="ARBA00002714"/>
    </source>
</evidence>
<dbReference type="Gene3D" id="3.40.1190.10">
    <property type="entry name" value="Mur-like, catalytic domain"/>
    <property type="match status" value="1"/>
</dbReference>
<protein>
    <recommendedName>
        <fullName evidence="8">Dihydrofolate synthase/folylpolyglutamate synthase</fullName>
        <ecNumber evidence="6">6.3.2.12</ecNumber>
        <ecNumber evidence="7">6.3.2.17</ecNumber>
    </recommendedName>
    <alternativeName>
        <fullName evidence="17">Folylpoly-gamma-glutamate synthetase-dihydrofolate synthetase</fullName>
    </alternativeName>
    <alternativeName>
        <fullName evidence="15">Folylpolyglutamate synthetase</fullName>
    </alternativeName>
    <alternativeName>
        <fullName evidence="16">Tetrahydrofolylpolyglutamate synthase</fullName>
    </alternativeName>
</protein>
<dbReference type="GO" id="GO:0046872">
    <property type="term" value="F:metal ion binding"/>
    <property type="evidence" value="ECO:0007669"/>
    <property type="project" value="UniProtKB-KW"/>
</dbReference>
<comment type="function">
    <text evidence="2">Functions in two distinct reactions of the de novo folate biosynthetic pathway. Catalyzes the addition of a glutamate residue to dihydropteroate (7,8-dihydropteroate or H2Pte) to form dihydrofolate (7,8-dihydrofolate monoglutamate or H2Pte-Glu). Also catalyzes successive additions of L-glutamate to tetrahydrofolate or 10-formyltetrahydrofolate or 5,10-methylenetetrahydrofolate, leading to folylpolyglutamate derivatives.</text>
</comment>
<dbReference type="AlphaFoldDB" id="A0A1G8EIQ8"/>
<comment type="catalytic activity">
    <reaction evidence="20">
        <text>(6R)-5,10-methylenetetrahydrofolyl-(gamma-L-Glu)(n) + L-glutamate + ATP = (6R)-5,10-methylenetetrahydrofolyl-(gamma-L-Glu)(n+1) + ADP + phosphate + H(+)</text>
        <dbReference type="Rhea" id="RHEA:51912"/>
        <dbReference type="Rhea" id="RHEA-COMP:13257"/>
        <dbReference type="Rhea" id="RHEA-COMP:13258"/>
        <dbReference type="ChEBI" id="CHEBI:15378"/>
        <dbReference type="ChEBI" id="CHEBI:29985"/>
        <dbReference type="ChEBI" id="CHEBI:30616"/>
        <dbReference type="ChEBI" id="CHEBI:43474"/>
        <dbReference type="ChEBI" id="CHEBI:136572"/>
        <dbReference type="ChEBI" id="CHEBI:456216"/>
        <dbReference type="EC" id="6.3.2.17"/>
    </reaction>
</comment>
<evidence type="ECO:0000256" key="18">
    <source>
        <dbReference type="ARBA" id="ARBA00047493"/>
    </source>
</evidence>
<keyword evidence="25" id="KW-1185">Reference proteome</keyword>
<evidence type="ECO:0000256" key="8">
    <source>
        <dbReference type="ARBA" id="ARBA00019357"/>
    </source>
</evidence>
<evidence type="ECO:0000256" key="14">
    <source>
        <dbReference type="ARBA" id="ARBA00022909"/>
    </source>
</evidence>
<comment type="cofactor">
    <cofactor evidence="1">
        <name>Mg(2+)</name>
        <dbReference type="ChEBI" id="CHEBI:18420"/>
    </cofactor>
</comment>
<dbReference type="PANTHER" id="PTHR11136">
    <property type="entry name" value="FOLYLPOLYGLUTAMATE SYNTHASE-RELATED"/>
    <property type="match status" value="1"/>
</dbReference>
<dbReference type="InterPro" id="IPR001645">
    <property type="entry name" value="Folylpolyglutamate_synth"/>
</dbReference>
<evidence type="ECO:0000256" key="21">
    <source>
        <dbReference type="ARBA" id="ARBA00049161"/>
    </source>
</evidence>
<evidence type="ECO:0000256" key="3">
    <source>
        <dbReference type="ARBA" id="ARBA00004799"/>
    </source>
</evidence>
<keyword evidence="13" id="KW-0460">Magnesium</keyword>
<dbReference type="GO" id="GO:0046656">
    <property type="term" value="P:folic acid biosynthetic process"/>
    <property type="evidence" value="ECO:0007669"/>
    <property type="project" value="UniProtKB-KW"/>
</dbReference>
<evidence type="ECO:0000256" key="1">
    <source>
        <dbReference type="ARBA" id="ARBA00001946"/>
    </source>
</evidence>
<dbReference type="NCBIfam" id="TIGR01499">
    <property type="entry name" value="folC"/>
    <property type="match status" value="1"/>
</dbReference>
<dbReference type="InterPro" id="IPR004101">
    <property type="entry name" value="Mur_ligase_C"/>
</dbReference>